<evidence type="ECO:0000313" key="4">
    <source>
        <dbReference type="EMBL" id="KAL3627082.1"/>
    </source>
</evidence>
<proteinExistence type="predicted"/>
<dbReference type="GO" id="GO:0003723">
    <property type="term" value="F:RNA binding"/>
    <property type="evidence" value="ECO:0007669"/>
    <property type="project" value="UniProtKB-UniRule"/>
</dbReference>
<comment type="caution">
    <text evidence="4">The sequence shown here is derived from an EMBL/GenBank/DDBJ whole genome shotgun (WGS) entry which is preliminary data.</text>
</comment>
<feature type="compositionally biased region" description="Basic residues" evidence="2">
    <location>
        <begin position="25"/>
        <end position="43"/>
    </location>
</feature>
<evidence type="ECO:0000256" key="1">
    <source>
        <dbReference type="PROSITE-ProRule" id="PRU00176"/>
    </source>
</evidence>
<evidence type="ECO:0000313" key="5">
    <source>
        <dbReference type="Proteomes" id="UP001632038"/>
    </source>
</evidence>
<reference evidence="5" key="1">
    <citation type="journal article" date="2024" name="IScience">
        <title>Strigolactones Initiate the Formation of Haustorium-like Structures in Castilleja.</title>
        <authorList>
            <person name="Buerger M."/>
            <person name="Peterson D."/>
            <person name="Chory J."/>
        </authorList>
    </citation>
    <scope>NUCLEOTIDE SEQUENCE [LARGE SCALE GENOMIC DNA]</scope>
</reference>
<dbReference type="Gene3D" id="3.30.70.330">
    <property type="match status" value="1"/>
</dbReference>
<protein>
    <recommendedName>
        <fullName evidence="3">RRM domain-containing protein</fullName>
    </recommendedName>
</protein>
<dbReference type="Proteomes" id="UP001632038">
    <property type="component" value="Unassembled WGS sequence"/>
</dbReference>
<evidence type="ECO:0000259" key="3">
    <source>
        <dbReference type="PROSITE" id="PS50102"/>
    </source>
</evidence>
<dbReference type="InterPro" id="IPR035979">
    <property type="entry name" value="RBD_domain_sf"/>
</dbReference>
<dbReference type="SUPFAM" id="SSF54928">
    <property type="entry name" value="RNA-binding domain, RBD"/>
    <property type="match status" value="1"/>
</dbReference>
<feature type="compositionally biased region" description="Basic and acidic residues" evidence="2">
    <location>
        <begin position="163"/>
        <end position="186"/>
    </location>
</feature>
<feature type="region of interest" description="Disordered" evidence="2">
    <location>
        <begin position="144"/>
        <end position="235"/>
    </location>
</feature>
<dbReference type="PROSITE" id="PS50102">
    <property type="entry name" value="RRM"/>
    <property type="match status" value="1"/>
</dbReference>
<dbReference type="EMBL" id="JAVIJP010000039">
    <property type="protein sequence ID" value="KAL3627082.1"/>
    <property type="molecule type" value="Genomic_DNA"/>
</dbReference>
<dbReference type="InterPro" id="IPR000504">
    <property type="entry name" value="RRM_dom"/>
</dbReference>
<evidence type="ECO:0000256" key="2">
    <source>
        <dbReference type="SAM" id="MobiDB-lite"/>
    </source>
</evidence>
<dbReference type="Pfam" id="PF00076">
    <property type="entry name" value="RRM_1"/>
    <property type="match status" value="1"/>
</dbReference>
<dbReference type="InterPro" id="IPR012677">
    <property type="entry name" value="Nucleotide-bd_a/b_plait_sf"/>
</dbReference>
<dbReference type="PANTHER" id="PTHR48034">
    <property type="entry name" value="TRANSFORMER-2 SEX-DETERMINING PROTEIN-RELATED"/>
    <property type="match status" value="1"/>
</dbReference>
<dbReference type="SMART" id="SM00360">
    <property type="entry name" value="RRM"/>
    <property type="match status" value="1"/>
</dbReference>
<organism evidence="4 5">
    <name type="scientific">Castilleja foliolosa</name>
    <dbReference type="NCBI Taxonomy" id="1961234"/>
    <lineage>
        <taxon>Eukaryota</taxon>
        <taxon>Viridiplantae</taxon>
        <taxon>Streptophyta</taxon>
        <taxon>Embryophyta</taxon>
        <taxon>Tracheophyta</taxon>
        <taxon>Spermatophyta</taxon>
        <taxon>Magnoliopsida</taxon>
        <taxon>eudicotyledons</taxon>
        <taxon>Gunneridae</taxon>
        <taxon>Pentapetalae</taxon>
        <taxon>asterids</taxon>
        <taxon>lamiids</taxon>
        <taxon>Lamiales</taxon>
        <taxon>Orobanchaceae</taxon>
        <taxon>Pedicularideae</taxon>
        <taxon>Castillejinae</taxon>
        <taxon>Castilleja</taxon>
    </lineage>
</organism>
<gene>
    <name evidence="4" type="ORF">CASFOL_028445</name>
</gene>
<keyword evidence="1" id="KW-0694">RNA-binding</keyword>
<dbReference type="CDD" id="cd00590">
    <property type="entry name" value="RRM_SF"/>
    <property type="match status" value="1"/>
</dbReference>
<name>A0ABD3CBZ4_9LAMI</name>
<dbReference type="AlphaFoldDB" id="A0ABD3CBZ4"/>
<dbReference type="InterPro" id="IPR050441">
    <property type="entry name" value="RBM"/>
</dbReference>
<keyword evidence="5" id="KW-1185">Reference proteome</keyword>
<accession>A0ABD3CBZ4</accession>
<sequence>MADSPRKRCLLRYPQSPSWEENVRSRSRSKSRSRSRSRSRSWSRPRDRSRSRSGSRGRGRTEVVNTGNTLYVTGLSTRVTERDLEDHFSKEGKVKSVFLVVEPRSRVSRGFAFITMDNVEGADRCVKHLNQSVLEGRYITVERSRRKRARTPTPGHYLGLKSTRGDGYRGDRGRYRGGSSRDDYGYRRSPRRSPYRGGRDYSPRRSPYGGRSKRDRSRSYSPRRGPDSNYAHGSR</sequence>
<feature type="region of interest" description="Disordered" evidence="2">
    <location>
        <begin position="1"/>
        <end position="66"/>
    </location>
</feature>
<feature type="domain" description="RRM" evidence="3">
    <location>
        <begin position="68"/>
        <end position="146"/>
    </location>
</feature>